<name>A0A7W9BRN3_9SPHN</name>
<evidence type="ECO:0000256" key="1">
    <source>
        <dbReference type="ARBA" id="ARBA00022448"/>
    </source>
</evidence>
<dbReference type="GO" id="GO:0042910">
    <property type="term" value="F:xenobiotic transmembrane transporter activity"/>
    <property type="evidence" value="ECO:0007669"/>
    <property type="project" value="InterPro"/>
</dbReference>
<dbReference type="GO" id="GO:0015297">
    <property type="term" value="F:antiporter activity"/>
    <property type="evidence" value="ECO:0007669"/>
    <property type="project" value="InterPro"/>
</dbReference>
<keyword evidence="2" id="KW-0472">Membrane</keyword>
<comment type="caution">
    <text evidence="4">The sequence shown here is derived from an EMBL/GenBank/DDBJ whole genome shotgun (WGS) entry which is preliminary data.</text>
</comment>
<dbReference type="AlphaFoldDB" id="A0A7W9BRN3"/>
<dbReference type="InterPro" id="IPR002528">
    <property type="entry name" value="MATE_fam"/>
</dbReference>
<dbReference type="InterPro" id="IPR050222">
    <property type="entry name" value="MATE_MdtK"/>
</dbReference>
<dbReference type="GO" id="GO:0005886">
    <property type="term" value="C:plasma membrane"/>
    <property type="evidence" value="ECO:0007669"/>
    <property type="project" value="TreeGrafter"/>
</dbReference>
<feature type="transmembrane region" description="Helical" evidence="2">
    <location>
        <begin position="51"/>
        <end position="73"/>
    </location>
</feature>
<dbReference type="OrthoDB" id="9780160at2"/>
<feature type="transmembrane region" description="Helical" evidence="2">
    <location>
        <begin position="94"/>
        <end position="119"/>
    </location>
</feature>
<feature type="chain" id="PRO_5031290102" evidence="3">
    <location>
        <begin position="28"/>
        <end position="452"/>
    </location>
</feature>
<dbReference type="CDD" id="cd13131">
    <property type="entry name" value="MATE_NorM_like"/>
    <property type="match status" value="1"/>
</dbReference>
<proteinExistence type="predicted"/>
<evidence type="ECO:0000256" key="2">
    <source>
        <dbReference type="SAM" id="Phobius"/>
    </source>
</evidence>
<keyword evidence="2" id="KW-0812">Transmembrane</keyword>
<evidence type="ECO:0000313" key="4">
    <source>
        <dbReference type="EMBL" id="MBB5728894.1"/>
    </source>
</evidence>
<feature type="transmembrane region" description="Helical" evidence="2">
    <location>
        <begin position="240"/>
        <end position="267"/>
    </location>
</feature>
<feature type="transmembrane region" description="Helical" evidence="2">
    <location>
        <begin position="355"/>
        <end position="374"/>
    </location>
</feature>
<sequence>MSPATRSEIRATLALAAPLVLTNLAQAAINATDVALLGLVGPATLAAGALGVNLITACLFFGTGVVTAASPMLSRTLGARPNSVREVRRTVRQALWSAFVLAVPFWLILWHAAAILIALGQDPALSRAAQGFVRATMWGLLPAYGFLVLRSFMAAVGRPGWTLGIAALAILANAGINAVLIFGAFGIPALGLVGAGIGSAIANLLMFGGLATVVLVDRRFRRYHLFGRWWRSDWPRFGQLWRLGLPIAITLALEVTVFNAAVFLMGLLSTASLAAHAIAIQIAALCFMVPLGMAQAVTVRVGLASGRGDRAGVARAGWTTFVLTTGFMCLMAAVLLAIPRLLVSAFLDVNDPANAQVVALAVSFLAIAALFQVVDGAQAVGAGMLRGLHDTAWPMAFALVGYWVIGLGVGVWLGFYRGMAGMGVWIGLASGLAVVSVLMMVRWSQRERLGLS</sequence>
<feature type="transmembrane region" description="Helical" evidence="2">
    <location>
        <begin position="193"/>
        <end position="216"/>
    </location>
</feature>
<feature type="transmembrane region" description="Helical" evidence="2">
    <location>
        <begin position="161"/>
        <end position="187"/>
    </location>
</feature>
<dbReference type="PANTHER" id="PTHR43298">
    <property type="entry name" value="MULTIDRUG RESISTANCE PROTEIN NORM-RELATED"/>
    <property type="match status" value="1"/>
</dbReference>
<keyword evidence="5" id="KW-1185">Reference proteome</keyword>
<feature type="transmembrane region" description="Helical" evidence="2">
    <location>
        <begin position="395"/>
        <end position="416"/>
    </location>
</feature>
<feature type="signal peptide" evidence="3">
    <location>
        <begin position="1"/>
        <end position="27"/>
    </location>
</feature>
<gene>
    <name evidence="4" type="ORF">FHS99_001372</name>
</gene>
<protein>
    <submittedName>
        <fullName evidence="4">MATE family multidrug resistance protein</fullName>
    </submittedName>
</protein>
<feature type="transmembrane region" description="Helical" evidence="2">
    <location>
        <begin position="273"/>
        <end position="297"/>
    </location>
</feature>
<dbReference type="Pfam" id="PF01554">
    <property type="entry name" value="MatE"/>
    <property type="match status" value="2"/>
</dbReference>
<dbReference type="PANTHER" id="PTHR43298:SF2">
    <property type="entry name" value="FMN_FAD EXPORTER YEEO-RELATED"/>
    <property type="match status" value="1"/>
</dbReference>
<dbReference type="NCBIfam" id="TIGR00797">
    <property type="entry name" value="matE"/>
    <property type="match status" value="1"/>
</dbReference>
<reference evidence="4 5" key="1">
    <citation type="submission" date="2020-08" db="EMBL/GenBank/DDBJ databases">
        <title>Genomic Encyclopedia of Type Strains, Phase IV (KMG-IV): sequencing the most valuable type-strain genomes for metagenomic binning, comparative biology and taxonomic classification.</title>
        <authorList>
            <person name="Goeker M."/>
        </authorList>
    </citation>
    <scope>NUCLEOTIDE SEQUENCE [LARGE SCALE GENOMIC DNA]</scope>
    <source>
        <strain evidence="4 5">DSM 103336</strain>
    </source>
</reference>
<feature type="transmembrane region" description="Helical" evidence="2">
    <location>
        <begin position="422"/>
        <end position="441"/>
    </location>
</feature>
<feature type="transmembrane region" description="Helical" evidence="2">
    <location>
        <begin position="131"/>
        <end position="149"/>
    </location>
</feature>
<keyword evidence="1" id="KW-0813">Transport</keyword>
<keyword evidence="2" id="KW-1133">Transmembrane helix</keyword>
<evidence type="ECO:0000313" key="5">
    <source>
        <dbReference type="Proteomes" id="UP000546701"/>
    </source>
</evidence>
<organism evidence="4 5">
    <name type="scientific">Sphingomonas prati</name>
    <dbReference type="NCBI Taxonomy" id="1843237"/>
    <lineage>
        <taxon>Bacteria</taxon>
        <taxon>Pseudomonadati</taxon>
        <taxon>Pseudomonadota</taxon>
        <taxon>Alphaproteobacteria</taxon>
        <taxon>Sphingomonadales</taxon>
        <taxon>Sphingomonadaceae</taxon>
        <taxon>Sphingomonas</taxon>
    </lineage>
</organism>
<dbReference type="EMBL" id="JACIJR010000003">
    <property type="protein sequence ID" value="MBB5728894.1"/>
    <property type="molecule type" value="Genomic_DNA"/>
</dbReference>
<dbReference type="RefSeq" id="WP_157176674.1">
    <property type="nucleotide sequence ID" value="NZ_BMJP01000002.1"/>
</dbReference>
<feature type="transmembrane region" description="Helical" evidence="2">
    <location>
        <begin position="318"/>
        <end position="343"/>
    </location>
</feature>
<accession>A0A7W9BRN3</accession>
<dbReference type="Proteomes" id="UP000546701">
    <property type="component" value="Unassembled WGS sequence"/>
</dbReference>
<evidence type="ECO:0000256" key="3">
    <source>
        <dbReference type="SAM" id="SignalP"/>
    </source>
</evidence>
<keyword evidence="3" id="KW-0732">Signal</keyword>